<dbReference type="HOGENOM" id="CLU_1978248_0_0_11"/>
<organism evidence="2 3">
    <name type="scientific">Amycolatopsis japonica</name>
    <dbReference type="NCBI Taxonomy" id="208439"/>
    <lineage>
        <taxon>Bacteria</taxon>
        <taxon>Bacillati</taxon>
        <taxon>Actinomycetota</taxon>
        <taxon>Actinomycetes</taxon>
        <taxon>Pseudonocardiales</taxon>
        <taxon>Pseudonocardiaceae</taxon>
        <taxon>Amycolatopsis</taxon>
        <taxon>Amycolatopsis japonica group</taxon>
    </lineage>
</organism>
<protein>
    <recommendedName>
        <fullName evidence="1">Cupin type-2 domain-containing protein</fullName>
    </recommendedName>
</protein>
<evidence type="ECO:0000313" key="3">
    <source>
        <dbReference type="Proteomes" id="UP000028492"/>
    </source>
</evidence>
<dbReference type="Pfam" id="PF07883">
    <property type="entry name" value="Cupin_2"/>
    <property type="match status" value="1"/>
</dbReference>
<gene>
    <name evidence="2" type="ORF">AJAP_35505</name>
</gene>
<dbReference type="SUPFAM" id="SSF51182">
    <property type="entry name" value="RmlC-like cupins"/>
    <property type="match status" value="1"/>
</dbReference>
<proteinExistence type="predicted"/>
<dbReference type="AlphaFoldDB" id="A0A075V3V5"/>
<dbReference type="InterPro" id="IPR011051">
    <property type="entry name" value="RmlC_Cupin_sf"/>
</dbReference>
<keyword evidence="3" id="KW-1185">Reference proteome</keyword>
<dbReference type="InterPro" id="IPR013096">
    <property type="entry name" value="Cupin_2"/>
</dbReference>
<dbReference type="RefSeq" id="WP_038519524.1">
    <property type="nucleotide sequence ID" value="NZ_CP008953.1"/>
</dbReference>
<dbReference type="CDD" id="cd02208">
    <property type="entry name" value="cupin_RmlC-like"/>
    <property type="match status" value="1"/>
</dbReference>
<name>A0A075V3V5_9PSEU</name>
<dbReference type="Proteomes" id="UP000028492">
    <property type="component" value="Chromosome"/>
</dbReference>
<dbReference type="STRING" id="208439.AJAP_35505"/>
<dbReference type="Gene3D" id="2.60.120.10">
    <property type="entry name" value="Jelly Rolls"/>
    <property type="match status" value="1"/>
</dbReference>
<dbReference type="KEGG" id="aja:AJAP_35505"/>
<evidence type="ECO:0000259" key="1">
    <source>
        <dbReference type="Pfam" id="PF07883"/>
    </source>
</evidence>
<reference evidence="2 3" key="1">
    <citation type="journal article" date="2014" name="J. Biotechnol.">
        <title>Complete genome sequence of the actinobacterium Amycolatopsis japonica MG417-CF17(T) (=DSM 44213T) producing (S,S)-N,N'-ethylenediaminedisuccinic acid.</title>
        <authorList>
            <person name="Stegmann E."/>
            <person name="Albersmeier A."/>
            <person name="Spohn M."/>
            <person name="Gert H."/>
            <person name="Weber T."/>
            <person name="Wohlleben W."/>
            <person name="Kalinowski J."/>
            <person name="Ruckert C."/>
        </authorList>
    </citation>
    <scope>NUCLEOTIDE SEQUENCE [LARGE SCALE GENOMIC DNA]</scope>
    <source>
        <strain evidence="3">MG417-CF17 (DSM 44213)</strain>
    </source>
</reference>
<feature type="domain" description="Cupin type-2" evidence="1">
    <location>
        <begin position="37"/>
        <end position="104"/>
    </location>
</feature>
<dbReference type="InterPro" id="IPR014710">
    <property type="entry name" value="RmlC-like_jellyroll"/>
</dbReference>
<evidence type="ECO:0000313" key="2">
    <source>
        <dbReference type="EMBL" id="AIG79908.1"/>
    </source>
</evidence>
<accession>A0A075V3V5</accession>
<sequence>MIVTNAEGLSRSQDGGAWRCLARRGMLHSECEAFDYLRLPPGGTRDGRGREGVDAVWFVLSGEGEFRPGTEDSVPLHPGDLVLWSGGTRGSLHNPSTGHLELLSFAVLPTAVTDRLPARIPVAPAPLTGADHG</sequence>
<dbReference type="EMBL" id="CP008953">
    <property type="protein sequence ID" value="AIG79908.1"/>
    <property type="molecule type" value="Genomic_DNA"/>
</dbReference>